<dbReference type="HOGENOM" id="CLU_039613_1_1_11"/>
<evidence type="ECO:0000313" key="7">
    <source>
        <dbReference type="Proteomes" id="UP000003779"/>
    </source>
</evidence>
<dbReference type="KEGG" id="nal:B005_3462"/>
<dbReference type="PANTHER" id="PTHR30579">
    <property type="entry name" value="TRANSCRIPTIONAL REGULATOR"/>
    <property type="match status" value="1"/>
</dbReference>
<keyword evidence="2" id="KW-0805">Transcription regulation</keyword>
<dbReference type="FunFam" id="1.10.10.10:FF:000001">
    <property type="entry name" value="LysR family transcriptional regulator"/>
    <property type="match status" value="1"/>
</dbReference>
<sequence>MMTMRNELDLTRMRTFVAVAGQLSFSGAARRLGLSQSAVSQQVRRLEEEIGRTLLERDTHTVRLTAEGETFLGYAHRMLDLNDEAIGAVASSQPRGRVRFGVSEDFALTRLPDFLRRFRARHPHIDLEFTVELSVMLHRRLRAGELDAVLAMRLNATTGVDAFRPRTLFRDPLVWVSAPGVEIEEDQPVPLVLYPRPSLTRDAALDALMSVGRAHRVVCTSGSLSGLRAAALAGLGVMPFARSLTPDGLVDRDHGLPVLPETTFVLMTRGTSLSPAVRALVDALQDDHRELRVDPR</sequence>
<dbReference type="PANTHER" id="PTHR30579:SF7">
    <property type="entry name" value="HTH-TYPE TRANSCRIPTIONAL REGULATOR LRHA-RELATED"/>
    <property type="match status" value="1"/>
</dbReference>
<dbReference type="GO" id="GO:0003677">
    <property type="term" value="F:DNA binding"/>
    <property type="evidence" value="ECO:0007669"/>
    <property type="project" value="UniProtKB-KW"/>
</dbReference>
<dbReference type="PATRIC" id="fig|1205910.3.peg.3272"/>
<dbReference type="InterPro" id="IPR036390">
    <property type="entry name" value="WH_DNA-bd_sf"/>
</dbReference>
<dbReference type="InterPro" id="IPR050176">
    <property type="entry name" value="LTTR"/>
</dbReference>
<dbReference type="Pfam" id="PF00126">
    <property type="entry name" value="HTH_1"/>
    <property type="match status" value="1"/>
</dbReference>
<protein>
    <submittedName>
        <fullName evidence="6">Bacterial regulatory helix-turn-helix, lysR family protein</fullName>
    </submittedName>
</protein>
<evidence type="ECO:0000259" key="5">
    <source>
        <dbReference type="PROSITE" id="PS50931"/>
    </source>
</evidence>
<dbReference type="InterPro" id="IPR005119">
    <property type="entry name" value="LysR_subst-bd"/>
</dbReference>
<evidence type="ECO:0000313" key="6">
    <source>
        <dbReference type="EMBL" id="AFR11089.1"/>
    </source>
</evidence>
<dbReference type="Pfam" id="PF03466">
    <property type="entry name" value="LysR_substrate"/>
    <property type="match status" value="1"/>
</dbReference>
<comment type="similarity">
    <text evidence="1">Belongs to the LysR transcriptional regulatory family.</text>
</comment>
<feature type="domain" description="HTH lysR-type" evidence="5">
    <location>
        <begin position="8"/>
        <end position="65"/>
    </location>
</feature>
<dbReference type="Gene3D" id="1.10.10.10">
    <property type="entry name" value="Winged helix-like DNA-binding domain superfamily/Winged helix DNA-binding domain"/>
    <property type="match status" value="1"/>
</dbReference>
<evidence type="ECO:0000256" key="3">
    <source>
        <dbReference type="ARBA" id="ARBA00023125"/>
    </source>
</evidence>
<dbReference type="SUPFAM" id="SSF53850">
    <property type="entry name" value="Periplasmic binding protein-like II"/>
    <property type="match status" value="1"/>
</dbReference>
<dbReference type="EMBL" id="CP003788">
    <property type="protein sequence ID" value="AFR11089.1"/>
    <property type="molecule type" value="Genomic_DNA"/>
</dbReference>
<dbReference type="Proteomes" id="UP000003779">
    <property type="component" value="Chromosome"/>
</dbReference>
<keyword evidence="4" id="KW-0804">Transcription</keyword>
<dbReference type="STRING" id="1205910.B005_3462"/>
<accession>J7LJG2</accession>
<proteinExistence type="inferred from homology"/>
<evidence type="ECO:0000256" key="4">
    <source>
        <dbReference type="ARBA" id="ARBA00023163"/>
    </source>
</evidence>
<dbReference type="AlphaFoldDB" id="J7LJG2"/>
<reference evidence="7" key="2">
    <citation type="submission" date="2012-08" db="EMBL/GenBank/DDBJ databases">
        <title>Whole-genome sequence of Nocardiopsis alba strain ATCC BAA-2165 associated with honeybees.</title>
        <authorList>
            <person name="Qiao J."/>
            <person name="Chen L."/>
            <person name="Li Y."/>
            <person name="Wang J."/>
            <person name="Zhang W."/>
            <person name="Chen S."/>
        </authorList>
    </citation>
    <scope>NUCLEOTIDE SEQUENCE [LARGE SCALE GENOMIC DNA]</scope>
    <source>
        <strain evidence="7">ATCC BAA-2165 / BE74</strain>
    </source>
</reference>
<reference evidence="6 7" key="1">
    <citation type="journal article" date="2012" name="J. Bacteriol.">
        <title>Whole-Genome Sequence of Nocardiopsis alba Strain ATCC BAA-2165, Associated with Honeybees.</title>
        <authorList>
            <person name="Qiao J."/>
            <person name="Chen L."/>
            <person name="Li Y."/>
            <person name="Wang J."/>
            <person name="Zhang W."/>
            <person name="Chen S."/>
        </authorList>
    </citation>
    <scope>NUCLEOTIDE SEQUENCE [LARGE SCALE GENOMIC DNA]</scope>
    <source>
        <strain evidence="7">ATCC BAA-2165 / BE74</strain>
    </source>
</reference>
<dbReference type="eggNOG" id="COG0583">
    <property type="taxonomic scope" value="Bacteria"/>
</dbReference>
<dbReference type="Gene3D" id="3.40.190.10">
    <property type="entry name" value="Periplasmic binding protein-like II"/>
    <property type="match status" value="2"/>
</dbReference>
<dbReference type="PROSITE" id="PS50931">
    <property type="entry name" value="HTH_LYSR"/>
    <property type="match status" value="1"/>
</dbReference>
<keyword evidence="3" id="KW-0238">DNA-binding</keyword>
<organism evidence="6 7">
    <name type="scientific">Nocardiopsis alba (strain ATCC BAA-2165 / BE74)</name>
    <dbReference type="NCBI Taxonomy" id="1205910"/>
    <lineage>
        <taxon>Bacteria</taxon>
        <taxon>Bacillati</taxon>
        <taxon>Actinomycetota</taxon>
        <taxon>Actinomycetes</taxon>
        <taxon>Streptosporangiales</taxon>
        <taxon>Nocardiopsidaceae</taxon>
        <taxon>Nocardiopsis</taxon>
    </lineage>
</organism>
<dbReference type="InterPro" id="IPR000847">
    <property type="entry name" value="LysR_HTH_N"/>
</dbReference>
<evidence type="ECO:0000256" key="2">
    <source>
        <dbReference type="ARBA" id="ARBA00023015"/>
    </source>
</evidence>
<dbReference type="InterPro" id="IPR036388">
    <property type="entry name" value="WH-like_DNA-bd_sf"/>
</dbReference>
<gene>
    <name evidence="6" type="ordered locus">B005_3462</name>
</gene>
<evidence type="ECO:0000256" key="1">
    <source>
        <dbReference type="ARBA" id="ARBA00009437"/>
    </source>
</evidence>
<dbReference type="PRINTS" id="PR00039">
    <property type="entry name" value="HTHLYSR"/>
</dbReference>
<name>J7LJG2_NOCAA</name>
<dbReference type="GO" id="GO:0003700">
    <property type="term" value="F:DNA-binding transcription factor activity"/>
    <property type="evidence" value="ECO:0007669"/>
    <property type="project" value="InterPro"/>
</dbReference>
<dbReference type="SUPFAM" id="SSF46785">
    <property type="entry name" value="Winged helix' DNA-binding domain"/>
    <property type="match status" value="1"/>
</dbReference>